<evidence type="ECO:0000313" key="16">
    <source>
        <dbReference type="Proteomes" id="UP000092247"/>
    </source>
</evidence>
<comment type="similarity">
    <text evidence="12 14">Belongs to the fluoride channel Fluc/FEX (TC 1.A.43) family.</text>
</comment>
<keyword evidence="6 14" id="KW-0479">Metal-binding</keyword>
<evidence type="ECO:0000313" key="15">
    <source>
        <dbReference type="EMBL" id="OBU04747.1"/>
    </source>
</evidence>
<evidence type="ECO:0000256" key="13">
    <source>
        <dbReference type="ARBA" id="ARBA00035585"/>
    </source>
</evidence>
<dbReference type="GO" id="GO:0046872">
    <property type="term" value="F:metal ion binding"/>
    <property type="evidence" value="ECO:0007669"/>
    <property type="project" value="UniProtKB-KW"/>
</dbReference>
<keyword evidence="11 14" id="KW-0407">Ion channel</keyword>
<name>A0A1B8H6Q5_9GAMM</name>
<comment type="activity regulation">
    <text evidence="14">Na(+) is not transported, but it plays an essential structural role and its presence is essential for fluoride channel function.</text>
</comment>
<protein>
    <recommendedName>
        <fullName evidence="14">Fluoride-specific ion channel FluC</fullName>
    </recommendedName>
</protein>
<keyword evidence="5 14" id="KW-0812">Transmembrane</keyword>
<keyword evidence="3 14" id="KW-1003">Cell membrane</keyword>
<evidence type="ECO:0000256" key="9">
    <source>
        <dbReference type="ARBA" id="ARBA00023065"/>
    </source>
</evidence>
<dbReference type="GO" id="GO:0005886">
    <property type="term" value="C:plasma membrane"/>
    <property type="evidence" value="ECO:0007669"/>
    <property type="project" value="UniProtKB-SubCell"/>
</dbReference>
<keyword evidence="10 14" id="KW-0472">Membrane</keyword>
<proteinExistence type="inferred from homology"/>
<evidence type="ECO:0000256" key="14">
    <source>
        <dbReference type="HAMAP-Rule" id="MF_00454"/>
    </source>
</evidence>
<evidence type="ECO:0000256" key="8">
    <source>
        <dbReference type="ARBA" id="ARBA00023053"/>
    </source>
</evidence>
<feature type="transmembrane region" description="Helical" evidence="14">
    <location>
        <begin position="6"/>
        <end position="23"/>
    </location>
</feature>
<dbReference type="RefSeq" id="WP_067424611.1">
    <property type="nucleotide sequence ID" value="NZ_LZEX01000034.1"/>
</dbReference>
<feature type="transmembrane region" description="Helical" evidence="14">
    <location>
        <begin position="104"/>
        <end position="125"/>
    </location>
</feature>
<feature type="binding site" evidence="14">
    <location>
        <position position="79"/>
    </location>
    <ligand>
        <name>Na(+)</name>
        <dbReference type="ChEBI" id="CHEBI:29101"/>
        <note>structural</note>
    </ligand>
</feature>
<evidence type="ECO:0000256" key="7">
    <source>
        <dbReference type="ARBA" id="ARBA00022989"/>
    </source>
</evidence>
<evidence type="ECO:0000256" key="1">
    <source>
        <dbReference type="ARBA" id="ARBA00004651"/>
    </source>
</evidence>
<dbReference type="Pfam" id="PF02537">
    <property type="entry name" value="CRCB"/>
    <property type="match status" value="1"/>
</dbReference>
<gene>
    <name evidence="14" type="primary">fluC</name>
    <name evidence="14" type="synonym">crcB</name>
    <name evidence="15" type="ORF">AYY17_07530</name>
</gene>
<dbReference type="GO" id="GO:0140114">
    <property type="term" value="P:cellular detoxification of fluoride"/>
    <property type="evidence" value="ECO:0007669"/>
    <property type="project" value="UniProtKB-UniRule"/>
</dbReference>
<dbReference type="PANTHER" id="PTHR28259:SF18">
    <property type="entry name" value="FLUORIDE-SPECIFIC ION CHANNEL FLUC"/>
    <property type="match status" value="1"/>
</dbReference>
<comment type="subcellular location">
    <subcellularLocation>
        <location evidence="1 14">Cell membrane</location>
        <topology evidence="1 14">Multi-pass membrane protein</topology>
    </subcellularLocation>
</comment>
<comment type="function">
    <text evidence="14">Fluoride-specific ion channel. Important for reducing fluoride concentration in the cell, thus reducing its toxicity.</text>
</comment>
<accession>A0A1B8H6Q5</accession>
<comment type="caution">
    <text evidence="15">The sequence shown here is derived from an EMBL/GenBank/DDBJ whole genome shotgun (WGS) entry which is preliminary data.</text>
</comment>
<dbReference type="InterPro" id="IPR003691">
    <property type="entry name" value="FluC"/>
</dbReference>
<sequence>MTATDIFWVGVGGGSGSLLRWWVGKLVGERYHGHFPLGTFIINISGAFIIGFLSTLFVIDWHDRFGSFLHAAILTGILGGYTTFSSMQLDAAKLVNTQQRILAFSYLLLSVVCGLVAAATGIWLAA</sequence>
<evidence type="ECO:0000256" key="11">
    <source>
        <dbReference type="ARBA" id="ARBA00023303"/>
    </source>
</evidence>
<keyword evidence="2 14" id="KW-0813">Transport</keyword>
<evidence type="ECO:0000256" key="6">
    <source>
        <dbReference type="ARBA" id="ARBA00022723"/>
    </source>
</evidence>
<dbReference type="Proteomes" id="UP000092247">
    <property type="component" value="Unassembled WGS sequence"/>
</dbReference>
<comment type="catalytic activity">
    <reaction evidence="13">
        <text>fluoride(in) = fluoride(out)</text>
        <dbReference type="Rhea" id="RHEA:76159"/>
        <dbReference type="ChEBI" id="CHEBI:17051"/>
    </reaction>
    <physiologicalReaction direction="left-to-right" evidence="13">
        <dbReference type="Rhea" id="RHEA:76160"/>
    </physiologicalReaction>
</comment>
<evidence type="ECO:0000256" key="5">
    <source>
        <dbReference type="ARBA" id="ARBA00022692"/>
    </source>
</evidence>
<keyword evidence="7 14" id="KW-1133">Transmembrane helix</keyword>
<dbReference type="GO" id="GO:0062054">
    <property type="term" value="F:fluoride channel activity"/>
    <property type="evidence" value="ECO:0007669"/>
    <property type="project" value="UniProtKB-UniRule"/>
</dbReference>
<dbReference type="EMBL" id="LZEX01000034">
    <property type="protein sequence ID" value="OBU04747.1"/>
    <property type="molecule type" value="Genomic_DNA"/>
</dbReference>
<keyword evidence="9 14" id="KW-0406">Ion transport</keyword>
<evidence type="ECO:0000256" key="10">
    <source>
        <dbReference type="ARBA" id="ARBA00023136"/>
    </source>
</evidence>
<evidence type="ECO:0000256" key="3">
    <source>
        <dbReference type="ARBA" id="ARBA00022475"/>
    </source>
</evidence>
<evidence type="ECO:0000256" key="2">
    <source>
        <dbReference type="ARBA" id="ARBA00022448"/>
    </source>
</evidence>
<dbReference type="NCBIfam" id="TIGR00494">
    <property type="entry name" value="crcB"/>
    <property type="match status" value="1"/>
</dbReference>
<reference evidence="15 16" key="1">
    <citation type="submission" date="2016-06" db="EMBL/GenBank/DDBJ databases">
        <authorList>
            <person name="Kjaerup R.B."/>
            <person name="Dalgaard T.S."/>
            <person name="Juul-Madsen H.R."/>
        </authorList>
    </citation>
    <scope>NUCLEOTIDE SEQUENCE [LARGE SCALE GENOMIC DNA]</scope>
    <source>
        <strain evidence="15 16">GCSL-Mp3</strain>
    </source>
</reference>
<feature type="transmembrane region" description="Helical" evidence="14">
    <location>
        <begin position="35"/>
        <end position="59"/>
    </location>
</feature>
<dbReference type="PANTHER" id="PTHR28259">
    <property type="entry name" value="FLUORIDE EXPORT PROTEIN 1-RELATED"/>
    <property type="match status" value="1"/>
</dbReference>
<keyword evidence="4" id="KW-0997">Cell inner membrane</keyword>
<feature type="transmembrane region" description="Helical" evidence="14">
    <location>
        <begin position="65"/>
        <end position="84"/>
    </location>
</feature>
<organism evidence="15 16">
    <name type="scientific">Morganella psychrotolerans</name>
    <dbReference type="NCBI Taxonomy" id="368603"/>
    <lineage>
        <taxon>Bacteria</taxon>
        <taxon>Pseudomonadati</taxon>
        <taxon>Pseudomonadota</taxon>
        <taxon>Gammaproteobacteria</taxon>
        <taxon>Enterobacterales</taxon>
        <taxon>Morganellaceae</taxon>
        <taxon>Morganella</taxon>
    </lineage>
</organism>
<keyword evidence="8 14" id="KW-0915">Sodium</keyword>
<evidence type="ECO:0000256" key="4">
    <source>
        <dbReference type="ARBA" id="ARBA00022519"/>
    </source>
</evidence>
<evidence type="ECO:0000256" key="12">
    <source>
        <dbReference type="ARBA" id="ARBA00035120"/>
    </source>
</evidence>
<feature type="binding site" evidence="14">
    <location>
        <position position="82"/>
    </location>
    <ligand>
        <name>Na(+)</name>
        <dbReference type="ChEBI" id="CHEBI:29101"/>
        <note>structural</note>
    </ligand>
</feature>
<dbReference type="HAMAP" id="MF_00454">
    <property type="entry name" value="FluC"/>
    <property type="match status" value="1"/>
</dbReference>
<dbReference type="AlphaFoldDB" id="A0A1B8H6Q5"/>